<dbReference type="Proteomes" id="UP000829758">
    <property type="component" value="Chromosome"/>
</dbReference>
<gene>
    <name evidence="2" type="ORF">LJ755_15745</name>
    <name evidence="3" type="ORF">MUK71_00710</name>
</gene>
<evidence type="ECO:0000313" key="5">
    <source>
        <dbReference type="Proteomes" id="UP001155145"/>
    </source>
</evidence>
<evidence type="ECO:0000313" key="3">
    <source>
        <dbReference type="EMBL" id="UON92219.1"/>
    </source>
</evidence>
<feature type="compositionally biased region" description="Basic and acidic residues" evidence="1">
    <location>
        <begin position="74"/>
        <end position="85"/>
    </location>
</feature>
<dbReference type="Proteomes" id="UP001155145">
    <property type="component" value="Unassembled WGS sequence"/>
</dbReference>
<organism evidence="2 5">
    <name type="scientific">Arthrobacter zhangbolii</name>
    <dbReference type="NCBI Taxonomy" id="2886936"/>
    <lineage>
        <taxon>Bacteria</taxon>
        <taxon>Bacillati</taxon>
        <taxon>Actinomycetota</taxon>
        <taxon>Actinomycetes</taxon>
        <taxon>Micrococcales</taxon>
        <taxon>Micrococcaceae</taxon>
        <taxon>Arthrobacter</taxon>
    </lineage>
</organism>
<evidence type="ECO:0000313" key="4">
    <source>
        <dbReference type="Proteomes" id="UP000829758"/>
    </source>
</evidence>
<dbReference type="EMBL" id="CP094984">
    <property type="protein sequence ID" value="UON92219.1"/>
    <property type="molecule type" value="Genomic_DNA"/>
</dbReference>
<name>A0A9X1MBN8_9MICC</name>
<accession>A0A9X1MBN8</accession>
<reference evidence="2" key="1">
    <citation type="submission" date="2021-10" db="EMBL/GenBank/DDBJ databases">
        <title>Novel species in genus Arthrobacter.</title>
        <authorList>
            <person name="Liu Y."/>
        </authorList>
    </citation>
    <scope>NUCLEOTIDE SEQUENCE</scope>
    <source>
        <strain evidence="4">zg-Y462</strain>
        <strain evidence="2">Zg-Y462</strain>
    </source>
</reference>
<evidence type="ECO:0000256" key="1">
    <source>
        <dbReference type="SAM" id="MobiDB-lite"/>
    </source>
</evidence>
<dbReference type="RefSeq" id="WP_227929687.1">
    <property type="nucleotide sequence ID" value="NZ_CP094984.1"/>
</dbReference>
<keyword evidence="4" id="KW-1185">Reference proteome</keyword>
<feature type="region of interest" description="Disordered" evidence="1">
    <location>
        <begin position="140"/>
        <end position="159"/>
    </location>
</feature>
<evidence type="ECO:0000313" key="2">
    <source>
        <dbReference type="EMBL" id="MCC3274177.1"/>
    </source>
</evidence>
<evidence type="ECO:0008006" key="6">
    <source>
        <dbReference type="Google" id="ProtNLM"/>
    </source>
</evidence>
<sequence length="159" mass="16936">MEEPLRVLVRVDTRDATASVEVRGSLTGSNCETLLRILRHTATLGASICVNLTRAVRVESDAFTVLAAAVREIDGPVEITRRPGGTEDGPAPVGTDSLDSRPQERNPQETNPQDGRALQRDPLDNARALEMILARDRSVLAAPRIQPGAGRAAGHSPGS</sequence>
<proteinExistence type="predicted"/>
<dbReference type="AlphaFoldDB" id="A0A9X1MBN8"/>
<feature type="region of interest" description="Disordered" evidence="1">
    <location>
        <begin position="74"/>
        <end position="123"/>
    </location>
</feature>
<feature type="compositionally biased region" description="Basic and acidic residues" evidence="1">
    <location>
        <begin position="98"/>
        <end position="107"/>
    </location>
</feature>
<protein>
    <recommendedName>
        <fullName evidence="6">STAS domain-containing protein</fullName>
    </recommendedName>
</protein>
<dbReference type="EMBL" id="JAJFZT010000012">
    <property type="protein sequence ID" value="MCC3274177.1"/>
    <property type="molecule type" value="Genomic_DNA"/>
</dbReference>